<feature type="domain" description="Prepilin type IV endopeptidase peptidase" evidence="2">
    <location>
        <begin position="83"/>
        <end position="186"/>
    </location>
</feature>
<evidence type="ECO:0000256" key="1">
    <source>
        <dbReference type="SAM" id="Phobius"/>
    </source>
</evidence>
<dbReference type="InterPro" id="IPR000045">
    <property type="entry name" value="Prepilin_IV_endopep_pep"/>
</dbReference>
<protein>
    <submittedName>
        <fullName evidence="3">Type IV leader peptidase family protein</fullName>
    </submittedName>
</protein>
<name>A0A1T4MCE0_9FIRM</name>
<dbReference type="AlphaFoldDB" id="A0A1T4MCE0"/>
<reference evidence="3 4" key="1">
    <citation type="submission" date="2017-02" db="EMBL/GenBank/DDBJ databases">
        <authorList>
            <person name="Peterson S.W."/>
        </authorList>
    </citation>
    <scope>NUCLEOTIDE SEQUENCE [LARGE SCALE GENOMIC DNA]</scope>
    <source>
        <strain evidence="3 4">ATCC 51222</strain>
    </source>
</reference>
<dbReference type="GO" id="GO:0004190">
    <property type="term" value="F:aspartic-type endopeptidase activity"/>
    <property type="evidence" value="ECO:0007669"/>
    <property type="project" value="InterPro"/>
</dbReference>
<feature type="transmembrane region" description="Helical" evidence="1">
    <location>
        <begin position="6"/>
        <end position="28"/>
    </location>
</feature>
<feature type="transmembrane region" description="Helical" evidence="1">
    <location>
        <begin position="159"/>
        <end position="189"/>
    </location>
</feature>
<dbReference type="OrthoDB" id="1779588at2"/>
<evidence type="ECO:0000259" key="2">
    <source>
        <dbReference type="Pfam" id="PF01478"/>
    </source>
</evidence>
<dbReference type="RefSeq" id="WP_078768692.1">
    <property type="nucleotide sequence ID" value="NZ_FUWW01000012.1"/>
</dbReference>
<feature type="transmembrane region" description="Helical" evidence="1">
    <location>
        <begin position="126"/>
        <end position="147"/>
    </location>
</feature>
<keyword evidence="1" id="KW-0472">Membrane</keyword>
<evidence type="ECO:0000313" key="4">
    <source>
        <dbReference type="Proteomes" id="UP000190657"/>
    </source>
</evidence>
<accession>A0A1T4MCE0</accession>
<organism evidence="3 4">
    <name type="scientific">Eubacterium coprostanoligenes</name>
    <dbReference type="NCBI Taxonomy" id="290054"/>
    <lineage>
        <taxon>Bacteria</taxon>
        <taxon>Bacillati</taxon>
        <taxon>Bacillota</taxon>
        <taxon>Clostridia</taxon>
        <taxon>Eubacteriales</taxon>
        <taxon>Eubacteriaceae</taxon>
        <taxon>Eubacterium</taxon>
    </lineage>
</organism>
<feature type="transmembrane region" description="Helical" evidence="1">
    <location>
        <begin position="102"/>
        <end position="120"/>
    </location>
</feature>
<proteinExistence type="predicted"/>
<dbReference type="Proteomes" id="UP000190657">
    <property type="component" value="Unassembled WGS sequence"/>
</dbReference>
<gene>
    <name evidence="3" type="ORF">SAMN02745114_01216</name>
</gene>
<dbReference type="Pfam" id="PF01478">
    <property type="entry name" value="Peptidase_A24"/>
    <property type="match status" value="1"/>
</dbReference>
<dbReference type="STRING" id="290054.SAMN02745114_01216"/>
<feature type="transmembrane region" description="Helical" evidence="1">
    <location>
        <begin position="201"/>
        <end position="220"/>
    </location>
</feature>
<feature type="transmembrane region" description="Helical" evidence="1">
    <location>
        <begin position="49"/>
        <end position="68"/>
    </location>
</feature>
<dbReference type="EMBL" id="FUWW01000012">
    <property type="protein sequence ID" value="SJZ64458.1"/>
    <property type="molecule type" value="Genomic_DNA"/>
</dbReference>
<keyword evidence="4" id="KW-1185">Reference proteome</keyword>
<dbReference type="Gene3D" id="1.20.120.1220">
    <property type="match status" value="1"/>
</dbReference>
<keyword evidence="1" id="KW-1133">Transmembrane helix</keyword>
<sequence length="229" mass="24505">MFTDSILIKILIGAGWGLIIGVVTIFLSKKLTLKRTEDPVKAAPIDTPLFKVMSIVVAVVASVAVMLTSTDTALAIRNELLLIPIASIAVVDSLVRKIPNPLLLLMIIIQAVYLTYYCVAEKDVTILLTAGFGFFIGFASCAFTTLLKVPVGAGDTKYCAVLGLCIYFTAFLQSMVLVGLLAIVCLIYLKATKKGGIKTMIPLGPLISLGSVISICFPFIENMVGQIEI</sequence>
<evidence type="ECO:0000313" key="3">
    <source>
        <dbReference type="EMBL" id="SJZ64458.1"/>
    </source>
</evidence>
<keyword evidence="1" id="KW-0812">Transmembrane</keyword>
<dbReference type="GO" id="GO:0016020">
    <property type="term" value="C:membrane"/>
    <property type="evidence" value="ECO:0007669"/>
    <property type="project" value="InterPro"/>
</dbReference>